<feature type="chain" id="PRO_5013367321" description="SLH domain-containing protein" evidence="1">
    <location>
        <begin position="26"/>
        <end position="568"/>
    </location>
</feature>
<feature type="domain" description="SLH" evidence="2">
    <location>
        <begin position="45"/>
        <end position="106"/>
    </location>
</feature>
<feature type="signal peptide" evidence="1">
    <location>
        <begin position="1"/>
        <end position="25"/>
    </location>
</feature>
<dbReference type="GO" id="GO:0042834">
    <property type="term" value="F:peptidoglycan binding"/>
    <property type="evidence" value="ECO:0007669"/>
    <property type="project" value="InterPro"/>
</dbReference>
<dbReference type="Pfam" id="PF09992">
    <property type="entry name" value="NAGPA"/>
    <property type="match status" value="1"/>
</dbReference>
<keyword evidence="1" id="KW-0732">Signal</keyword>
<dbReference type="RefSeq" id="WP_085545263.1">
    <property type="nucleotide sequence ID" value="NZ_FXBB01000031.1"/>
</dbReference>
<dbReference type="Proteomes" id="UP000193355">
    <property type="component" value="Unassembled WGS sequence"/>
</dbReference>
<gene>
    <name evidence="3" type="ORF">SAMN06275492_1317</name>
</gene>
<reference evidence="4" key="1">
    <citation type="submission" date="2017-04" db="EMBL/GenBank/DDBJ databases">
        <authorList>
            <person name="Varghese N."/>
            <person name="Submissions S."/>
        </authorList>
    </citation>
    <scope>NUCLEOTIDE SEQUENCE [LARGE SCALE GENOMIC DNA]</scope>
    <source>
        <strain evidence="4">USBA 82</strain>
    </source>
</reference>
<dbReference type="STRING" id="561720.SAMN06275492_1317"/>
<dbReference type="InterPro" id="IPR036680">
    <property type="entry name" value="SPOR-like_sf"/>
</dbReference>
<evidence type="ECO:0000259" key="2">
    <source>
        <dbReference type="PROSITE" id="PS51272"/>
    </source>
</evidence>
<dbReference type="SUPFAM" id="SSF110997">
    <property type="entry name" value="Sporulation related repeat"/>
    <property type="match status" value="1"/>
</dbReference>
<evidence type="ECO:0000313" key="4">
    <source>
        <dbReference type="Proteomes" id="UP000193355"/>
    </source>
</evidence>
<dbReference type="PANTHER" id="PTHR40446">
    <property type="entry name" value="N-ACETYLGLUCOSAMINE-1-PHOSPHODIESTER ALPHA-N-ACETYLGLUCOSAMINIDASE"/>
    <property type="match status" value="1"/>
</dbReference>
<name>A0A1X7KMK2_9BACT</name>
<evidence type="ECO:0000313" key="3">
    <source>
        <dbReference type="EMBL" id="SMG42312.1"/>
    </source>
</evidence>
<dbReference type="InterPro" id="IPR001119">
    <property type="entry name" value="SLH_dom"/>
</dbReference>
<dbReference type="InterPro" id="IPR018711">
    <property type="entry name" value="NAGPA"/>
</dbReference>
<dbReference type="PANTHER" id="PTHR40446:SF2">
    <property type="entry name" value="N-ACETYLGLUCOSAMINE-1-PHOSPHODIESTER ALPHA-N-ACETYLGLUCOSAMINIDASE"/>
    <property type="match status" value="1"/>
</dbReference>
<keyword evidence="4" id="KW-1185">Reference proteome</keyword>
<organism evidence="3 4">
    <name type="scientific">Dethiosulfovibrio salsuginis</name>
    <dbReference type="NCBI Taxonomy" id="561720"/>
    <lineage>
        <taxon>Bacteria</taxon>
        <taxon>Thermotogati</taxon>
        <taxon>Synergistota</taxon>
        <taxon>Synergistia</taxon>
        <taxon>Synergistales</taxon>
        <taxon>Dethiosulfovibrionaceae</taxon>
        <taxon>Dethiosulfovibrio</taxon>
    </lineage>
</organism>
<evidence type="ECO:0000256" key="1">
    <source>
        <dbReference type="SAM" id="SignalP"/>
    </source>
</evidence>
<dbReference type="PROSITE" id="PS51272">
    <property type="entry name" value="SLH"/>
    <property type="match status" value="1"/>
</dbReference>
<proteinExistence type="predicted"/>
<dbReference type="AlphaFoldDB" id="A0A1X7KMK2"/>
<dbReference type="EMBL" id="FXBB01000031">
    <property type="protein sequence ID" value="SMG42312.1"/>
    <property type="molecule type" value="Genomic_DNA"/>
</dbReference>
<dbReference type="OrthoDB" id="9809781at2"/>
<sequence length="568" mass="61768">MKKLNKKLSALLICLFFFIANDSEAVTRGETLHKVMEALSLPQWTGKSFSDVPQGHPYGKSIESAFAMGILFPSDQFYPDLEASRAEALAFAFMAMGWTHTAKTLALYHDLPRDIPPYLAPYVVLAETAIPKAPDEFIKDPKAAVTEKDIKDLSLWLKASYSRGITWNYKLEKSGLSLVMGKSGVGRPPQEWIIAVGEKDNDQEANQLVKKLGSRGISAKAVRSDGTISVIAGPYGNYFQAWLLSQVLPSPYRGAPVLPQGGERKSLFWAAIKVPADRCFIATAPSIGARNLPLSKIAENSDSIGAINGGFFGSNRPIGTMVIDGIPVSPSYADRSAIGWNQRGQAFFGNGNFRLYGKNKRGQSFPISGVNQPIGEGALALYTPHFGQFATQVKGPGTEFILKGGQIISQRNAQGSNHFMGEDKLILLTKTSGPGPLADTTEIGLKIDWKDPYMSDADQVIQAGPMLIGTGPATTEGFSPSIINKRHPRTIVGWDGDSLWWIAVDGRSSWHSDGLTIPEASKFARDLGLRLAVNMDGGGSTQLWWDGYTVNRPSDGRERPLPYGVIFR</sequence>
<protein>
    <recommendedName>
        <fullName evidence="2">SLH domain-containing protein</fullName>
    </recommendedName>
</protein>
<accession>A0A1X7KMK2</accession>